<evidence type="ECO:0000256" key="7">
    <source>
        <dbReference type="SAM" id="Phobius"/>
    </source>
</evidence>
<evidence type="ECO:0000256" key="2">
    <source>
        <dbReference type="ARBA" id="ARBA00005577"/>
    </source>
</evidence>
<evidence type="ECO:0000256" key="1">
    <source>
        <dbReference type="ARBA" id="ARBA00004141"/>
    </source>
</evidence>
<keyword evidence="3 7" id="KW-0812">Transmembrane</keyword>
<feature type="transmembrane region" description="Helical" evidence="7">
    <location>
        <begin position="6"/>
        <end position="26"/>
    </location>
</feature>
<feature type="transmembrane region" description="Helical" evidence="7">
    <location>
        <begin position="58"/>
        <end position="79"/>
    </location>
</feature>
<dbReference type="GO" id="GO:0016485">
    <property type="term" value="P:protein processing"/>
    <property type="evidence" value="ECO:0007669"/>
    <property type="project" value="InterPro"/>
</dbReference>
<keyword evidence="9" id="KW-1185">Reference proteome</keyword>
<keyword evidence="4" id="KW-0914">Notch signaling pathway</keyword>
<evidence type="ECO:0000256" key="3">
    <source>
        <dbReference type="ARBA" id="ARBA00022692"/>
    </source>
</evidence>
<organism evidence="8 9">
    <name type="scientific">Mortierella isabellina</name>
    <name type="common">Filamentous fungus</name>
    <name type="synonym">Umbelopsis isabellina</name>
    <dbReference type="NCBI Taxonomy" id="91625"/>
    <lineage>
        <taxon>Eukaryota</taxon>
        <taxon>Fungi</taxon>
        <taxon>Fungi incertae sedis</taxon>
        <taxon>Mucoromycota</taxon>
        <taxon>Mucoromycotina</taxon>
        <taxon>Umbelopsidomycetes</taxon>
        <taxon>Umbelopsidales</taxon>
        <taxon>Umbelopsidaceae</taxon>
        <taxon>Umbelopsis</taxon>
    </lineage>
</organism>
<evidence type="ECO:0000256" key="6">
    <source>
        <dbReference type="ARBA" id="ARBA00023136"/>
    </source>
</evidence>
<dbReference type="InterPro" id="IPR009294">
    <property type="entry name" value="Aph-1"/>
</dbReference>
<feature type="transmembrane region" description="Helical" evidence="7">
    <location>
        <begin position="231"/>
        <end position="255"/>
    </location>
</feature>
<proteinExistence type="inferred from homology"/>
<name>A0A8H7PZI5_MORIS</name>
<dbReference type="Proteomes" id="UP000654370">
    <property type="component" value="Unassembled WGS sequence"/>
</dbReference>
<dbReference type="AlphaFoldDB" id="A0A8H7PZI5"/>
<comment type="subcellular location">
    <subcellularLocation>
        <location evidence="1">Membrane</location>
        <topology evidence="1">Multi-pass membrane protein</topology>
    </subcellularLocation>
</comment>
<dbReference type="EMBL" id="JAEPQZ010000004">
    <property type="protein sequence ID" value="KAG2182550.1"/>
    <property type="molecule type" value="Genomic_DNA"/>
</dbReference>
<feature type="transmembrane region" description="Helical" evidence="7">
    <location>
        <begin position="130"/>
        <end position="150"/>
    </location>
</feature>
<comment type="similarity">
    <text evidence="2">Belongs to the APH-1 family.</text>
</comment>
<evidence type="ECO:0000256" key="5">
    <source>
        <dbReference type="ARBA" id="ARBA00022989"/>
    </source>
</evidence>
<dbReference type="GO" id="GO:0016020">
    <property type="term" value="C:membrane"/>
    <property type="evidence" value="ECO:0007669"/>
    <property type="project" value="UniProtKB-SubCell"/>
</dbReference>
<evidence type="ECO:0000256" key="4">
    <source>
        <dbReference type="ARBA" id="ARBA00022976"/>
    </source>
</evidence>
<gene>
    <name evidence="8" type="ORF">INT43_007481</name>
</gene>
<feature type="transmembrane region" description="Helical" evidence="7">
    <location>
        <begin position="205"/>
        <end position="225"/>
    </location>
</feature>
<dbReference type="Pfam" id="PF06105">
    <property type="entry name" value="Aph-1"/>
    <property type="match status" value="2"/>
</dbReference>
<keyword evidence="6 7" id="KW-0472">Membrane</keyword>
<sequence length="272" mass="30611">MSLYTFFGCLFTAYGPLLSIFFLYIARDAQLVLLMVCRYAEIQDLLYNRIAVFNVDIFFLRSAFFWLIAMLLSSVIWFAAKPIQNMNTVTILYSVIIQELFRWGLFKLINRAERGLMIVSKNPKSLFNRSVFAFVSGYGFGLTSALISYISTLVQSIGPGVMMCPSCPQATLFFISAITTSLASLQHILWMMLAFEAYHTLPSTIGIIQGIWVIISHLGVSYATLMNSMESLYLGCVYAMIVQLVVLAISTSLVISNLKKHYGEAMFSRNSQ</sequence>
<comment type="caution">
    <text evidence="8">The sequence shown here is derived from an EMBL/GenBank/DDBJ whole genome shotgun (WGS) entry which is preliminary data.</text>
</comment>
<keyword evidence="5 7" id="KW-1133">Transmembrane helix</keyword>
<dbReference type="OrthoDB" id="6507463at2759"/>
<feature type="transmembrane region" description="Helical" evidence="7">
    <location>
        <begin position="170"/>
        <end position="193"/>
    </location>
</feature>
<reference evidence="8" key="1">
    <citation type="submission" date="2020-12" db="EMBL/GenBank/DDBJ databases">
        <title>Metabolic potential, ecology and presence of endohyphal bacteria is reflected in genomic diversity of Mucoromycotina.</title>
        <authorList>
            <person name="Muszewska A."/>
            <person name="Okrasinska A."/>
            <person name="Steczkiewicz K."/>
            <person name="Drgas O."/>
            <person name="Orlowska M."/>
            <person name="Perlinska-Lenart U."/>
            <person name="Aleksandrzak-Piekarczyk T."/>
            <person name="Szatraj K."/>
            <person name="Zielenkiewicz U."/>
            <person name="Pilsyk S."/>
            <person name="Malc E."/>
            <person name="Mieczkowski P."/>
            <person name="Kruszewska J.S."/>
            <person name="Biernat P."/>
            <person name="Pawlowska J."/>
        </authorList>
    </citation>
    <scope>NUCLEOTIDE SEQUENCE</scope>
    <source>
        <strain evidence="8">WA0000067209</strain>
    </source>
</reference>
<accession>A0A8H7PZI5</accession>
<dbReference type="PANTHER" id="PTHR12889">
    <property type="entry name" value="GAMMA-SECRETASE SUBUNIT APH-1"/>
    <property type="match status" value="1"/>
</dbReference>
<feature type="transmembrane region" description="Helical" evidence="7">
    <location>
        <begin position="91"/>
        <end position="109"/>
    </location>
</feature>
<protein>
    <submittedName>
        <fullName evidence="8">Uncharacterized protein</fullName>
    </submittedName>
</protein>
<evidence type="ECO:0000313" key="9">
    <source>
        <dbReference type="Proteomes" id="UP000654370"/>
    </source>
</evidence>
<evidence type="ECO:0000313" key="8">
    <source>
        <dbReference type="EMBL" id="KAG2182550.1"/>
    </source>
</evidence>